<feature type="compositionally biased region" description="Acidic residues" evidence="1">
    <location>
        <begin position="261"/>
        <end position="277"/>
    </location>
</feature>
<accession>A0ABD2EL20</accession>
<evidence type="ECO:0000313" key="4">
    <source>
        <dbReference type="EMBL" id="KAL2779233.1"/>
    </source>
</evidence>
<dbReference type="AlphaFoldDB" id="A0ABD2EL20"/>
<dbReference type="EMBL" id="JBFSEQ010000004">
    <property type="protein sequence ID" value="KAL2779233.1"/>
    <property type="molecule type" value="Genomic_DNA"/>
</dbReference>
<dbReference type="InterPro" id="IPR017859">
    <property type="entry name" value="Treacle"/>
</dbReference>
<comment type="caution">
    <text evidence="4">The sequence shown here is derived from an EMBL/GenBank/DDBJ whole genome shotgun (WGS) entry which is preliminary data.</text>
</comment>
<dbReference type="InterPro" id="IPR003993">
    <property type="entry name" value="Treacle_dom"/>
</dbReference>
<feature type="compositionally biased region" description="Acidic residues" evidence="1">
    <location>
        <begin position="87"/>
        <end position="97"/>
    </location>
</feature>
<feature type="compositionally biased region" description="Basic and acidic residues" evidence="1">
    <location>
        <begin position="153"/>
        <end position="162"/>
    </location>
</feature>
<feature type="region of interest" description="Disordered" evidence="1">
    <location>
        <begin position="72"/>
        <end position="355"/>
    </location>
</feature>
<organism evidence="4 5">
    <name type="scientific">Daubentonia madagascariensis</name>
    <name type="common">Aye-aye</name>
    <name type="synonym">Sciurus madagascariensis</name>
    <dbReference type="NCBI Taxonomy" id="31869"/>
    <lineage>
        <taxon>Eukaryota</taxon>
        <taxon>Metazoa</taxon>
        <taxon>Chordata</taxon>
        <taxon>Craniata</taxon>
        <taxon>Vertebrata</taxon>
        <taxon>Euteleostomi</taxon>
        <taxon>Mammalia</taxon>
        <taxon>Eutheria</taxon>
        <taxon>Euarchontoglires</taxon>
        <taxon>Primates</taxon>
        <taxon>Strepsirrhini</taxon>
        <taxon>Chiromyiformes</taxon>
        <taxon>Daubentoniidae</taxon>
        <taxon>Daubentonia</taxon>
    </lineage>
</organism>
<dbReference type="Pfam" id="PF03546">
    <property type="entry name" value="Treacle"/>
    <property type="match status" value="1"/>
</dbReference>
<feature type="compositionally biased region" description="Basic and acidic residues" evidence="1">
    <location>
        <begin position="122"/>
        <end position="132"/>
    </location>
</feature>
<feature type="non-terminal residue" evidence="4">
    <location>
        <position position="355"/>
    </location>
</feature>
<protein>
    <submittedName>
        <fullName evidence="3">Treacle protein isoform b</fullName>
    </submittedName>
    <submittedName>
        <fullName evidence="4">Treacle protein isoform f</fullName>
    </submittedName>
</protein>
<evidence type="ECO:0000259" key="2">
    <source>
        <dbReference type="Pfam" id="PF03546"/>
    </source>
</evidence>
<evidence type="ECO:0000313" key="5">
    <source>
        <dbReference type="Proteomes" id="UP001610411"/>
    </source>
</evidence>
<dbReference type="EMBL" id="JBFSEQ010000004">
    <property type="protein sequence ID" value="KAL2779230.1"/>
    <property type="molecule type" value="Genomic_DNA"/>
</dbReference>
<name>A0ABD2EL20_DAUMA</name>
<proteinExistence type="predicted"/>
<feature type="domain" description="Treacle protein" evidence="2">
    <location>
        <begin position="240"/>
        <end position="354"/>
    </location>
</feature>
<dbReference type="InterPro" id="IPR006594">
    <property type="entry name" value="LisH"/>
</dbReference>
<keyword evidence="5" id="KW-1185">Reference proteome</keyword>
<dbReference type="PRINTS" id="PR01503">
    <property type="entry name" value="TREACLE"/>
</dbReference>
<gene>
    <name evidence="4" type="ORF">WCI35_012438</name>
</gene>
<feature type="compositionally biased region" description="Low complexity" evidence="1">
    <location>
        <begin position="198"/>
        <end position="208"/>
    </location>
</feature>
<evidence type="ECO:0000256" key="1">
    <source>
        <dbReference type="SAM" id="MobiDB-lite"/>
    </source>
</evidence>
<dbReference type="PANTHER" id="PTHR20787">
    <property type="entry name" value="TREACLE"/>
    <property type="match status" value="1"/>
</dbReference>
<dbReference type="PROSITE" id="PS50896">
    <property type="entry name" value="LISH"/>
    <property type="match status" value="1"/>
</dbReference>
<reference evidence="4 5" key="1">
    <citation type="journal article" date="2024" name="G3 (Bethesda)">
        <title>A hybrid genome assembly of the endangered aye-aye (Daubentonia madagascariensis).</title>
        <authorList>
            <person name="Versoza C.J."/>
            <person name="Pfeifer S.P."/>
        </authorList>
    </citation>
    <scope>NUCLEOTIDE SEQUENCE [LARGE SCALE GENOMIC DNA]</scope>
    <source>
        <strain evidence="4">6821</strain>
    </source>
</reference>
<dbReference type="Proteomes" id="UP001610411">
    <property type="component" value="Unassembled WGS sequence"/>
</dbReference>
<dbReference type="SMART" id="SM00667">
    <property type="entry name" value="LisH"/>
    <property type="match status" value="1"/>
</dbReference>
<dbReference type="PANTHER" id="PTHR20787:SF10">
    <property type="entry name" value="TREACLE PROTEIN"/>
    <property type="match status" value="1"/>
</dbReference>
<evidence type="ECO:0000313" key="3">
    <source>
        <dbReference type="EMBL" id="KAL2779230.1"/>
    </source>
</evidence>
<sequence length="355" mass="36885">MAEARKRRELLPLIYHHLLRAGYVRAAREVKEQSGQKIFLAQPVTLLEIYTHWQQTSELGQKRKAEADAALLAKKTRVSDPISTSESSEEEEEEEEAETAKATPRLASTNSSVMGADLPSSMKEKAKAKTETAGKMGNSMPNPASVKTVAHLLSEKSPKKSAEPSANTVLVSETEEEGSVPALGAAAKPGMVSAGQADSSSEDTSSSSDETDLEVKASEKILQVRAASAPAKGTSGKGPTLAPPGKAGPIATQAKAGKPEEDSESSSEEESDSEEETPAAKALLQARPSEKTPQVRAASAPAKESLRKGAAPAPPGKTGSAATEAQAGKREEDSGSSSEESDSEGEAPAAVSLAK</sequence>